<gene>
    <name evidence="1" type="ORF">GO620_007315</name>
</gene>
<dbReference type="Proteomes" id="UP000429232">
    <property type="component" value="Chromosome"/>
</dbReference>
<evidence type="ECO:0000313" key="1">
    <source>
        <dbReference type="EMBL" id="QQL51249.1"/>
    </source>
</evidence>
<organism evidence="1 2">
    <name type="scientific">Mucilaginibacter ginkgonis</name>
    <dbReference type="NCBI Taxonomy" id="2682091"/>
    <lineage>
        <taxon>Bacteria</taxon>
        <taxon>Pseudomonadati</taxon>
        <taxon>Bacteroidota</taxon>
        <taxon>Sphingobacteriia</taxon>
        <taxon>Sphingobacteriales</taxon>
        <taxon>Sphingobacteriaceae</taxon>
        <taxon>Mucilaginibacter</taxon>
    </lineage>
</organism>
<reference evidence="1 2" key="1">
    <citation type="submission" date="2020-12" db="EMBL/GenBank/DDBJ databases">
        <title>HMF7856_wgs.fasta genome submission.</title>
        <authorList>
            <person name="Kang H."/>
            <person name="Kim H."/>
            <person name="Joh K."/>
        </authorList>
    </citation>
    <scope>NUCLEOTIDE SEQUENCE [LARGE SCALE GENOMIC DNA]</scope>
    <source>
        <strain evidence="1 2">HMF7856</strain>
    </source>
</reference>
<keyword evidence="2" id="KW-1185">Reference proteome</keyword>
<proteinExistence type="predicted"/>
<sequence length="123" mass="14182">MIVDDFFVDVQLAQGLTRIQVEEATPYEQAVLNILLFTIDFYNGKSFTTLTLQLENGNWHLHDNRFTDDTDQLHFHEFWEDYNCPLTRHEISTIGAAISNYMVVQLVSRMSLFVASLPNPAVN</sequence>
<dbReference type="EMBL" id="CP066775">
    <property type="protein sequence ID" value="QQL51249.1"/>
    <property type="molecule type" value="Genomic_DNA"/>
</dbReference>
<accession>A0A6I4HWC8</accession>
<name>A0A6I4HWC8_9SPHI</name>
<dbReference type="KEGG" id="mgik:GO620_007315"/>
<dbReference type="AlphaFoldDB" id="A0A6I4HWC8"/>
<evidence type="ECO:0000313" key="2">
    <source>
        <dbReference type="Proteomes" id="UP000429232"/>
    </source>
</evidence>
<dbReference type="RefSeq" id="WP_157523823.1">
    <property type="nucleotide sequence ID" value="NZ_CP066775.1"/>
</dbReference>
<protein>
    <submittedName>
        <fullName evidence="1">Uncharacterized protein</fullName>
    </submittedName>
</protein>